<dbReference type="InterPro" id="IPR003409">
    <property type="entry name" value="MORN"/>
</dbReference>
<gene>
    <name evidence="10" type="ORF">EVOR1521_LOCUS10252</name>
</gene>
<dbReference type="SUPFAM" id="SSF82185">
    <property type="entry name" value="Histone H3 K4-specific methyltransferase SET7/9 N-terminal domain"/>
    <property type="match status" value="2"/>
</dbReference>
<dbReference type="Gene3D" id="2.20.110.10">
    <property type="entry name" value="Histone H3 K4-specific methyltransferase SET7/9 N-terminal domain"/>
    <property type="match status" value="4"/>
</dbReference>
<sequence>MAGTKKKAVVTPKRPKKKREKKRDTESPSEERRIVTVGFDDNQYTGYLHTNSLAQRYLEGADSKYTWQSGAKYEGPFLHSEIQGQGKYTWPDGSTYQGDLHNGKRHGFGVFVAADGVTKYEGQWSEGKRHGAGRLVYDADGNSFYQGQWFEGCKHGKGRQVWPSKNTYEGEWQEGRMHGFGTMTWCENAQIEVYTGEWAQNLPQGQGKYIWHAPDCVQGKEMPVQQTNNSFKGSWSQGLRSGYGKFQFANGAKYEGQWTDNIKHGEGRYTFEDGRVYVGEFVSDNMATPSSPEAEATSQALNLGGADNPVRRCVDVGDLAGFCLPKDRPVTDPTELTGYSEPADVFREIYNVLLRHLGDLKKVYARVRRVVQSDGDPWLVYTYQWWILLREVNLLAPDCFLARADRRVRCGPRQHGEAFYEDMPELRPLTPRPVHAPPSHGERGSLSRKASRDGDQGLTHEQEPLLEEDEDEDVGDDEASVGMCLGMALI</sequence>
<dbReference type="GO" id="GO:0031514">
    <property type="term" value="C:motile cilium"/>
    <property type="evidence" value="ECO:0007669"/>
    <property type="project" value="UniProtKB-SubCell"/>
</dbReference>
<evidence type="ECO:0000313" key="11">
    <source>
        <dbReference type="Proteomes" id="UP001178507"/>
    </source>
</evidence>
<evidence type="ECO:0000256" key="2">
    <source>
        <dbReference type="ARBA" id="ARBA00004430"/>
    </source>
</evidence>
<accession>A0AA36IA48</accession>
<keyword evidence="4" id="KW-0677">Repeat</keyword>
<organism evidence="10 11">
    <name type="scientific">Effrenium voratum</name>
    <dbReference type="NCBI Taxonomy" id="2562239"/>
    <lineage>
        <taxon>Eukaryota</taxon>
        <taxon>Sar</taxon>
        <taxon>Alveolata</taxon>
        <taxon>Dinophyceae</taxon>
        <taxon>Suessiales</taxon>
        <taxon>Symbiodiniaceae</taxon>
        <taxon>Effrenium</taxon>
    </lineage>
</organism>
<keyword evidence="11" id="KW-1185">Reference proteome</keyword>
<feature type="compositionally biased region" description="Basic and acidic residues" evidence="9">
    <location>
        <begin position="440"/>
        <end position="463"/>
    </location>
</feature>
<feature type="compositionally biased region" description="Basic residues" evidence="9">
    <location>
        <begin position="1"/>
        <end position="21"/>
    </location>
</feature>
<comment type="subcellular location">
    <subcellularLocation>
        <location evidence="1">Cell projection</location>
        <location evidence="1">Cilium</location>
        <location evidence="1">Flagellum</location>
    </subcellularLocation>
    <subcellularLocation>
        <location evidence="2">Cytoplasm</location>
        <location evidence="2">Cytoskeleton</location>
        <location evidence="2">Cilium axoneme</location>
    </subcellularLocation>
</comment>
<keyword evidence="8" id="KW-0966">Cell projection</keyword>
<evidence type="ECO:0000256" key="6">
    <source>
        <dbReference type="ARBA" id="ARBA00023069"/>
    </source>
</evidence>
<feature type="region of interest" description="Disordered" evidence="9">
    <location>
        <begin position="421"/>
        <end position="479"/>
    </location>
</feature>
<keyword evidence="7" id="KW-0206">Cytoskeleton</keyword>
<dbReference type="GO" id="GO:0005930">
    <property type="term" value="C:axoneme"/>
    <property type="evidence" value="ECO:0007669"/>
    <property type="project" value="UniProtKB-SubCell"/>
</dbReference>
<dbReference type="SMART" id="SM00698">
    <property type="entry name" value="MORN"/>
    <property type="match status" value="8"/>
</dbReference>
<evidence type="ECO:0000256" key="1">
    <source>
        <dbReference type="ARBA" id="ARBA00004230"/>
    </source>
</evidence>
<dbReference type="PANTHER" id="PTHR46613:SF1">
    <property type="entry name" value="RADIAL SPOKE HEAD 10 HOMOLOG B-RELATED"/>
    <property type="match status" value="1"/>
</dbReference>
<feature type="compositionally biased region" description="Acidic residues" evidence="9">
    <location>
        <begin position="464"/>
        <end position="479"/>
    </location>
</feature>
<evidence type="ECO:0000313" key="10">
    <source>
        <dbReference type="EMBL" id="CAJ1383018.1"/>
    </source>
</evidence>
<evidence type="ECO:0000256" key="5">
    <source>
        <dbReference type="ARBA" id="ARBA00022846"/>
    </source>
</evidence>
<evidence type="ECO:0000256" key="8">
    <source>
        <dbReference type="ARBA" id="ARBA00023273"/>
    </source>
</evidence>
<keyword evidence="5" id="KW-0282">Flagellum</keyword>
<feature type="region of interest" description="Disordered" evidence="9">
    <location>
        <begin position="1"/>
        <end position="32"/>
    </location>
</feature>
<name>A0AA36IA48_9DINO</name>
<proteinExistence type="predicted"/>
<keyword evidence="3" id="KW-0963">Cytoplasm</keyword>
<dbReference type="PANTHER" id="PTHR46613">
    <property type="entry name" value="RADIAL SPOKE HEAD 10 HOMOLOG B-RELATED"/>
    <property type="match status" value="1"/>
</dbReference>
<comment type="caution">
    <text evidence="10">The sequence shown here is derived from an EMBL/GenBank/DDBJ whole genome shotgun (WGS) entry which is preliminary data.</text>
</comment>
<keyword evidence="6" id="KW-0969">Cilium</keyword>
<dbReference type="AlphaFoldDB" id="A0AA36IA48"/>
<dbReference type="Proteomes" id="UP001178507">
    <property type="component" value="Unassembled WGS sequence"/>
</dbReference>
<reference evidence="10" key="1">
    <citation type="submission" date="2023-08" db="EMBL/GenBank/DDBJ databases">
        <authorList>
            <person name="Chen Y."/>
            <person name="Shah S."/>
            <person name="Dougan E. K."/>
            <person name="Thang M."/>
            <person name="Chan C."/>
        </authorList>
    </citation>
    <scope>NUCLEOTIDE SEQUENCE</scope>
</reference>
<evidence type="ECO:0000256" key="7">
    <source>
        <dbReference type="ARBA" id="ARBA00023212"/>
    </source>
</evidence>
<dbReference type="Pfam" id="PF02493">
    <property type="entry name" value="MORN"/>
    <property type="match status" value="8"/>
</dbReference>
<feature type="compositionally biased region" description="Basic and acidic residues" evidence="9">
    <location>
        <begin position="22"/>
        <end position="32"/>
    </location>
</feature>
<evidence type="ECO:0000256" key="4">
    <source>
        <dbReference type="ARBA" id="ARBA00022737"/>
    </source>
</evidence>
<evidence type="ECO:0000256" key="9">
    <source>
        <dbReference type="SAM" id="MobiDB-lite"/>
    </source>
</evidence>
<protein>
    <submittedName>
        <fullName evidence="10">Uncharacterized protein</fullName>
    </submittedName>
</protein>
<dbReference type="EMBL" id="CAUJNA010000970">
    <property type="protein sequence ID" value="CAJ1383018.1"/>
    <property type="molecule type" value="Genomic_DNA"/>
</dbReference>
<evidence type="ECO:0000256" key="3">
    <source>
        <dbReference type="ARBA" id="ARBA00022490"/>
    </source>
</evidence>